<keyword evidence="6" id="KW-0813">Transport</keyword>
<dbReference type="InterPro" id="IPR000121">
    <property type="entry name" value="PEP_util_C"/>
</dbReference>
<dbReference type="InterPro" id="IPR008279">
    <property type="entry name" value="PEP-util_enz_mobile_dom"/>
</dbReference>
<dbReference type="InterPro" id="IPR023151">
    <property type="entry name" value="PEP_util_CS"/>
</dbReference>
<keyword evidence="7" id="KW-0963">Cytoplasm</keyword>
<keyword evidence="10" id="KW-0598">Phosphotransferase system</keyword>
<dbReference type="PROSITE" id="PS00742">
    <property type="entry name" value="PEP_ENZYMES_2"/>
    <property type="match status" value="1"/>
</dbReference>
<proteinExistence type="inferred from homology"/>
<dbReference type="NCBIfam" id="TIGR00830">
    <property type="entry name" value="PTBA"/>
    <property type="match status" value="1"/>
</dbReference>
<dbReference type="InterPro" id="IPR006318">
    <property type="entry name" value="PTS_EI-like"/>
</dbReference>
<dbReference type="PROSITE" id="PS51093">
    <property type="entry name" value="PTS_EIIA_TYPE_1"/>
    <property type="match status" value="1"/>
</dbReference>
<evidence type="ECO:0000256" key="3">
    <source>
        <dbReference type="ARBA" id="ARBA00004496"/>
    </source>
</evidence>
<dbReference type="GO" id="GO:0005737">
    <property type="term" value="C:cytoplasm"/>
    <property type="evidence" value="ECO:0007669"/>
    <property type="project" value="UniProtKB-SubCell"/>
</dbReference>
<evidence type="ECO:0000256" key="5">
    <source>
        <dbReference type="ARBA" id="ARBA00012232"/>
    </source>
</evidence>
<dbReference type="SUPFAM" id="SSF47831">
    <property type="entry name" value="Enzyme I of the PEP:sugar phosphotransferase system HPr-binding (sub)domain"/>
    <property type="match status" value="1"/>
</dbReference>
<dbReference type="InterPro" id="IPR036637">
    <property type="entry name" value="Phosphohistidine_dom_sf"/>
</dbReference>
<dbReference type="InterPro" id="IPR015813">
    <property type="entry name" value="Pyrv/PenolPyrv_kinase-like_dom"/>
</dbReference>
<dbReference type="PRINTS" id="PR01736">
    <property type="entry name" value="PHPHTRNFRASE"/>
</dbReference>
<evidence type="ECO:0000259" key="14">
    <source>
        <dbReference type="PROSITE" id="PS51093"/>
    </source>
</evidence>
<comment type="cofactor">
    <cofactor evidence="2">
        <name>Mg(2+)</name>
        <dbReference type="ChEBI" id="CHEBI:18420"/>
    </cofactor>
</comment>
<evidence type="ECO:0000256" key="13">
    <source>
        <dbReference type="ARBA" id="ARBA00022842"/>
    </source>
</evidence>
<dbReference type="InterPro" id="IPR035895">
    <property type="entry name" value="HPr-like_sf"/>
</dbReference>
<dbReference type="SUPFAM" id="SSF52009">
    <property type="entry name" value="Phosphohistidine domain"/>
    <property type="match status" value="1"/>
</dbReference>
<dbReference type="NCBIfam" id="TIGR01003">
    <property type="entry name" value="PTS_HPr_family"/>
    <property type="match status" value="1"/>
</dbReference>
<keyword evidence="8" id="KW-0762">Sugar transport</keyword>
<organism evidence="16 17">
    <name type="scientific">Edaphosphingomonas laterariae</name>
    <dbReference type="NCBI Taxonomy" id="861865"/>
    <lineage>
        <taxon>Bacteria</taxon>
        <taxon>Pseudomonadati</taxon>
        <taxon>Pseudomonadota</taxon>
        <taxon>Alphaproteobacteria</taxon>
        <taxon>Sphingomonadales</taxon>
        <taxon>Rhizorhabdaceae</taxon>
        <taxon>Edaphosphingomonas</taxon>
    </lineage>
</organism>
<dbReference type="FunFam" id="2.70.70.10:FF:000001">
    <property type="entry name" value="PTS system glucose-specific IIA component"/>
    <property type="match status" value="1"/>
</dbReference>
<dbReference type="NCBIfam" id="TIGR01417">
    <property type="entry name" value="PTS_I_fam"/>
    <property type="match status" value="1"/>
</dbReference>
<dbReference type="Gene3D" id="1.10.274.10">
    <property type="entry name" value="PtsI, HPr-binding domain"/>
    <property type="match status" value="1"/>
</dbReference>
<comment type="catalytic activity">
    <reaction evidence="1">
        <text>L-histidyl-[protein] + phosphoenolpyruvate = N(pros)-phospho-L-histidyl-[protein] + pyruvate</text>
        <dbReference type="Rhea" id="RHEA:23880"/>
        <dbReference type="Rhea" id="RHEA-COMP:9745"/>
        <dbReference type="Rhea" id="RHEA-COMP:9746"/>
        <dbReference type="ChEBI" id="CHEBI:15361"/>
        <dbReference type="ChEBI" id="CHEBI:29979"/>
        <dbReference type="ChEBI" id="CHEBI:58702"/>
        <dbReference type="ChEBI" id="CHEBI:64837"/>
        <dbReference type="EC" id="2.7.3.9"/>
    </reaction>
</comment>
<dbReference type="InterPro" id="IPR036618">
    <property type="entry name" value="PtsI_HPr-bd_sf"/>
</dbReference>
<keyword evidence="9 16" id="KW-0808">Transferase</keyword>
<dbReference type="Pfam" id="PF00391">
    <property type="entry name" value="PEP-utilizers"/>
    <property type="match status" value="1"/>
</dbReference>
<keyword evidence="11" id="KW-0479">Metal-binding</keyword>
<evidence type="ECO:0000256" key="6">
    <source>
        <dbReference type="ARBA" id="ARBA00022448"/>
    </source>
</evidence>
<dbReference type="PROSITE" id="PS00371">
    <property type="entry name" value="PTS_EIIA_TYPE_1_HIS"/>
    <property type="match status" value="1"/>
</dbReference>
<evidence type="ECO:0000313" key="17">
    <source>
        <dbReference type="Proteomes" id="UP000198281"/>
    </source>
</evidence>
<dbReference type="SUPFAM" id="SSF51261">
    <property type="entry name" value="Duplicated hybrid motif"/>
    <property type="match status" value="1"/>
</dbReference>
<keyword evidence="12" id="KW-0418">Kinase</keyword>
<dbReference type="EMBL" id="FZOS01000006">
    <property type="protein sequence ID" value="SNS44867.1"/>
    <property type="molecule type" value="Genomic_DNA"/>
</dbReference>
<evidence type="ECO:0000256" key="9">
    <source>
        <dbReference type="ARBA" id="ARBA00022679"/>
    </source>
</evidence>
<evidence type="ECO:0000313" key="16">
    <source>
        <dbReference type="EMBL" id="SNS44867.1"/>
    </source>
</evidence>
<evidence type="ECO:0000256" key="8">
    <source>
        <dbReference type="ARBA" id="ARBA00022597"/>
    </source>
</evidence>
<dbReference type="PANTHER" id="PTHR46244">
    <property type="entry name" value="PHOSPHOENOLPYRUVATE-PROTEIN PHOSPHOTRANSFERASE"/>
    <property type="match status" value="1"/>
</dbReference>
<comment type="subcellular location">
    <subcellularLocation>
        <location evidence="3">Cytoplasm</location>
    </subcellularLocation>
</comment>
<evidence type="ECO:0000256" key="11">
    <source>
        <dbReference type="ARBA" id="ARBA00022723"/>
    </source>
</evidence>
<sequence>MTSLRLSAPFAGWAMAIDAVPDPVFAERMMGDGIAIDPVDGTLRAPCDATVLMIAPTRHAVTLKLANGAELLIHIGLETVALAGDGFTTHVADGAVVKAGDPLISLDLDRVAERARSLITPIVVANDGYAVSVLARDKAVGIGDPLIEIQALAPVAAAAPVSEDSASCEVVIPLANGIHARPAARIAATLKPFAAEVRFAAHDKTANARSTVAMLGLGLRHGDTLLISARGEDARGAVTTVAALIESGMGEAGEPPAPAAIATTTGAATAAPGFAVGTTMPFVIADLAVAEAGGGVMAEAAALDTALAAVRAKLAEAETGKGAEIALAHQAITEDPDLIAGARARIALGKSAGFAWRAATRDQIATIEATGDALLIERAADLKDIERQVIAAISGAPAPAAPELADATVLIADELLPSQFLSLDPARLAAIVTARGGPTSHVAILAASAGVPMIVAAGPDVLAIAAGRTMIVDADAARFAVDPDAGTLAQARARVEQARAAHAAHIAAAGTDARTADGTRVEIFANLAIPEETDRAVAAGAEGCGLLRTEFLFLDRADPPSEDEQAAVYADIARRLDGRPLILRTLDIGGDKPVPYLPMPAEENPALGARGIRLSLARPALLKTQFRAMLKGVPAGQCRIMLPMIVDAAEFARARTIYDEAVAETGAQRAPLGVMIETPAAAMLADTLAAQADFLSLGTNDLTQYALAADRGNAATAAMIDGLHPAVLRLIAAAVAGARRHGRWIGSCGGMASEPLAAAILIGLGLDELSATPAAIPALKAAIRRLDIDHCRALAAQALDLGTAAEVRALAAQAIREAA</sequence>
<dbReference type="Gene3D" id="2.70.70.10">
    <property type="entry name" value="Glucose Permease (Domain IIA)"/>
    <property type="match status" value="1"/>
</dbReference>
<dbReference type="SUPFAM" id="SSF51621">
    <property type="entry name" value="Phosphoenolpyruvate/pyruvate domain"/>
    <property type="match status" value="1"/>
</dbReference>
<dbReference type="PRINTS" id="PR00107">
    <property type="entry name" value="PHOSPHOCPHPR"/>
</dbReference>
<reference evidence="17" key="1">
    <citation type="submission" date="2017-06" db="EMBL/GenBank/DDBJ databases">
        <authorList>
            <person name="Varghese N."/>
            <person name="Submissions S."/>
        </authorList>
    </citation>
    <scope>NUCLEOTIDE SEQUENCE [LARGE SCALE GENOMIC DNA]</scope>
    <source>
        <strain evidence="17">LNB2</strain>
    </source>
</reference>
<dbReference type="GO" id="GO:0009401">
    <property type="term" value="P:phosphoenolpyruvate-dependent sugar phosphotransferase system"/>
    <property type="evidence" value="ECO:0007669"/>
    <property type="project" value="UniProtKB-KW"/>
</dbReference>
<dbReference type="RefSeq" id="WP_089219102.1">
    <property type="nucleotide sequence ID" value="NZ_FZOS01000006.1"/>
</dbReference>
<dbReference type="SUPFAM" id="SSF55594">
    <property type="entry name" value="HPr-like"/>
    <property type="match status" value="1"/>
</dbReference>
<dbReference type="PROSITE" id="PS00369">
    <property type="entry name" value="PTS_HPR_HIS"/>
    <property type="match status" value="1"/>
</dbReference>
<accession>A0A239EJQ9</accession>
<dbReference type="Gene3D" id="3.30.1340.10">
    <property type="entry name" value="HPr-like"/>
    <property type="match status" value="1"/>
</dbReference>
<dbReference type="InterPro" id="IPR001127">
    <property type="entry name" value="PTS_EIIA_1_perm"/>
</dbReference>
<dbReference type="InterPro" id="IPR001020">
    <property type="entry name" value="PTS_HPr_His_P_site"/>
</dbReference>
<protein>
    <recommendedName>
        <fullName evidence="5">phosphoenolpyruvate--protein phosphotransferase</fullName>
        <ecNumber evidence="5">2.7.3.9</ecNumber>
    </recommendedName>
</protein>
<dbReference type="Pfam" id="PF00381">
    <property type="entry name" value="PTS-HPr"/>
    <property type="match status" value="1"/>
</dbReference>
<evidence type="ECO:0000256" key="1">
    <source>
        <dbReference type="ARBA" id="ARBA00000683"/>
    </source>
</evidence>
<dbReference type="Pfam" id="PF00358">
    <property type="entry name" value="PTS_EIIA_1"/>
    <property type="match status" value="1"/>
</dbReference>
<feature type="domain" description="HPr" evidence="15">
    <location>
        <begin position="165"/>
        <end position="255"/>
    </location>
</feature>
<dbReference type="Gene3D" id="3.20.20.60">
    <property type="entry name" value="Phosphoenolpyruvate-binding domains"/>
    <property type="match status" value="1"/>
</dbReference>
<evidence type="ECO:0000256" key="7">
    <source>
        <dbReference type="ARBA" id="ARBA00022490"/>
    </source>
</evidence>
<dbReference type="InterPro" id="IPR040442">
    <property type="entry name" value="Pyrv_kinase-like_dom_sf"/>
</dbReference>
<dbReference type="InterPro" id="IPR008731">
    <property type="entry name" value="PTS_EIN"/>
</dbReference>
<dbReference type="InterPro" id="IPR000032">
    <property type="entry name" value="HPr-like"/>
</dbReference>
<feature type="domain" description="PTS EIIA type-1" evidence="14">
    <location>
        <begin position="22"/>
        <end position="126"/>
    </location>
</feature>
<evidence type="ECO:0000256" key="2">
    <source>
        <dbReference type="ARBA" id="ARBA00001946"/>
    </source>
</evidence>
<dbReference type="Pfam" id="PF02896">
    <property type="entry name" value="PEP-utilizers_C"/>
    <property type="match status" value="1"/>
</dbReference>
<keyword evidence="17" id="KW-1185">Reference proteome</keyword>
<dbReference type="EC" id="2.7.3.9" evidence="5"/>
<evidence type="ECO:0000259" key="15">
    <source>
        <dbReference type="PROSITE" id="PS51350"/>
    </source>
</evidence>
<dbReference type="AlphaFoldDB" id="A0A239EJQ9"/>
<dbReference type="PROSITE" id="PS51350">
    <property type="entry name" value="PTS_HPR_DOM"/>
    <property type="match status" value="1"/>
</dbReference>
<keyword evidence="16" id="KW-0670">Pyruvate</keyword>
<dbReference type="Proteomes" id="UP000198281">
    <property type="component" value="Unassembled WGS sequence"/>
</dbReference>
<dbReference type="InterPro" id="IPR050499">
    <property type="entry name" value="PEP-utilizing_PTS_enzyme"/>
</dbReference>
<name>A0A239EJQ9_9SPHN</name>
<gene>
    <name evidence="16" type="ORF">SAMN06295912_106180</name>
</gene>
<dbReference type="CDD" id="cd00367">
    <property type="entry name" value="PTS-HPr_like"/>
    <property type="match status" value="1"/>
</dbReference>
<dbReference type="PANTHER" id="PTHR46244:SF6">
    <property type="entry name" value="PHOSPHOENOLPYRUVATE-PROTEIN PHOSPHOTRANSFERASE"/>
    <property type="match status" value="1"/>
</dbReference>
<dbReference type="Gene3D" id="3.50.30.10">
    <property type="entry name" value="Phosphohistidine domain"/>
    <property type="match status" value="1"/>
</dbReference>
<dbReference type="OrthoDB" id="9765468at2"/>
<evidence type="ECO:0000256" key="10">
    <source>
        <dbReference type="ARBA" id="ARBA00022683"/>
    </source>
</evidence>
<dbReference type="GO" id="GO:0046872">
    <property type="term" value="F:metal ion binding"/>
    <property type="evidence" value="ECO:0007669"/>
    <property type="project" value="UniProtKB-KW"/>
</dbReference>
<dbReference type="GO" id="GO:0016301">
    <property type="term" value="F:kinase activity"/>
    <property type="evidence" value="ECO:0007669"/>
    <property type="project" value="UniProtKB-KW"/>
</dbReference>
<dbReference type="InterPro" id="IPR011055">
    <property type="entry name" value="Dup_hybrid_motif"/>
</dbReference>
<comment type="similarity">
    <text evidence="4">Belongs to the PEP-utilizing enzyme family.</text>
</comment>
<dbReference type="Pfam" id="PF05524">
    <property type="entry name" value="PEP-utilisers_N"/>
    <property type="match status" value="1"/>
</dbReference>
<keyword evidence="13" id="KW-0460">Magnesium</keyword>
<dbReference type="GO" id="GO:0008965">
    <property type="term" value="F:phosphoenolpyruvate-protein phosphotransferase activity"/>
    <property type="evidence" value="ECO:0007669"/>
    <property type="project" value="UniProtKB-EC"/>
</dbReference>
<evidence type="ECO:0000256" key="12">
    <source>
        <dbReference type="ARBA" id="ARBA00022777"/>
    </source>
</evidence>
<evidence type="ECO:0000256" key="4">
    <source>
        <dbReference type="ARBA" id="ARBA00007837"/>
    </source>
</evidence>